<dbReference type="EMBL" id="FQYU01000004">
    <property type="protein sequence ID" value="SHJ42328.1"/>
    <property type="molecule type" value="Genomic_DNA"/>
</dbReference>
<organism evidence="7 8">
    <name type="scientific">Pseudozobellia thermophila</name>
    <dbReference type="NCBI Taxonomy" id="192903"/>
    <lineage>
        <taxon>Bacteria</taxon>
        <taxon>Pseudomonadati</taxon>
        <taxon>Bacteroidota</taxon>
        <taxon>Flavobacteriia</taxon>
        <taxon>Flavobacteriales</taxon>
        <taxon>Flavobacteriaceae</taxon>
        <taxon>Pseudozobellia</taxon>
    </lineage>
</organism>
<dbReference type="OrthoDB" id="9808161at2"/>
<sequence length="753" mass="84359">MTFLQKALPKSYPFFSLLFLFVSCKETYEETHIPLDDYQIEAGFDLQVVASEPLLDAPVQIDFDTQGRIWAVEMSGFMRDVDGTDENRPSGAIKILEDRDEDGVMDHAKVFLDSLVMPRALALVYGGVLYAEPPNLYFVEIDANDKPKNKVLVDSLYALEGNPEYQPNGLRLNIDNWIYNAGSHFRYQRKNGVWKKEPTTYRGQWGISQDNFGRLYYNNNSTQLLGDYVLPNRLVRNPFLIPSKGVNQKLTEDQRVYPLHAARVNRGYVDGVLDKDSLLIEVTAACGPLVYRGGAFPEGYDQNVFVCIPEINAVKRNILNFRGDAVEAEQAWEGKEFLASTDEGFRPVNLSTGPDGSMYIVDMHRGVIQHHAFLSPYLKKRAQEAQLDTLVNFGRILRVRPVSAKAPKMYDLDKLSAPELVKLLKDENGYIRDQAQHRLVYKNLVEAEAELVRMAQDVSDPIAQVHALHTLEGLERGLSFDFLRKVAATSDPEVVAHALVLLEGYADDDHADAALSLFQELIKKDHGGIDLYLATTLGPWARISESFYPMMNTLRERHMGDPVYVEALLSGFSSSDDDLLALLDEGNPKDSLLEKEVGKNRDRRKAGKKNPIYVRKGSSQDSRTKGAKLFRQICASCHQSNGNGVEGLAPPLVGSEHILPPEKLAMIVLHGLKGPIEVDGTMYNLNHSMPGLNSNQTLSDKDISAIISYVTNAFSKYPKGLRPERVKELRALPSKSGSEYTIEELDEVMESLK</sequence>
<dbReference type="InterPro" id="IPR009056">
    <property type="entry name" value="Cyt_c-like_dom"/>
</dbReference>
<feature type="region of interest" description="Disordered" evidence="5">
    <location>
        <begin position="597"/>
        <end position="624"/>
    </location>
</feature>
<accession>A0A1M6J6J6</accession>
<evidence type="ECO:0000256" key="4">
    <source>
        <dbReference type="PROSITE-ProRule" id="PRU00433"/>
    </source>
</evidence>
<dbReference type="Gene3D" id="1.25.10.10">
    <property type="entry name" value="Leucine-rich Repeat Variant"/>
    <property type="match status" value="1"/>
</dbReference>
<dbReference type="Gene3D" id="2.120.10.30">
    <property type="entry name" value="TolB, C-terminal domain"/>
    <property type="match status" value="1"/>
</dbReference>
<dbReference type="GO" id="GO:0020037">
    <property type="term" value="F:heme binding"/>
    <property type="evidence" value="ECO:0007669"/>
    <property type="project" value="InterPro"/>
</dbReference>
<dbReference type="PROSITE" id="PS51007">
    <property type="entry name" value="CYTC"/>
    <property type="match status" value="1"/>
</dbReference>
<evidence type="ECO:0000256" key="1">
    <source>
        <dbReference type="ARBA" id="ARBA00022617"/>
    </source>
</evidence>
<dbReference type="GO" id="GO:0046872">
    <property type="term" value="F:metal ion binding"/>
    <property type="evidence" value="ECO:0007669"/>
    <property type="project" value="UniProtKB-KW"/>
</dbReference>
<dbReference type="InterPro" id="IPR055557">
    <property type="entry name" value="DUF7133"/>
</dbReference>
<dbReference type="RefSeq" id="WP_072994286.1">
    <property type="nucleotide sequence ID" value="NZ_FQYU01000004.1"/>
</dbReference>
<evidence type="ECO:0000256" key="2">
    <source>
        <dbReference type="ARBA" id="ARBA00022723"/>
    </source>
</evidence>
<dbReference type="PANTHER" id="PTHR33546">
    <property type="entry name" value="LARGE, MULTIFUNCTIONAL SECRETED PROTEIN-RELATED"/>
    <property type="match status" value="1"/>
</dbReference>
<dbReference type="STRING" id="192903.SAMN04488513_104266"/>
<reference evidence="8" key="1">
    <citation type="submission" date="2016-11" db="EMBL/GenBank/DDBJ databases">
        <authorList>
            <person name="Varghese N."/>
            <person name="Submissions S."/>
        </authorList>
    </citation>
    <scope>NUCLEOTIDE SEQUENCE [LARGE SCALE GENOMIC DNA]</scope>
    <source>
        <strain evidence="8">DSM 19858</strain>
    </source>
</reference>
<dbReference type="Proteomes" id="UP000184543">
    <property type="component" value="Unassembled WGS sequence"/>
</dbReference>
<evidence type="ECO:0000313" key="8">
    <source>
        <dbReference type="Proteomes" id="UP000184543"/>
    </source>
</evidence>
<name>A0A1M6J6J6_9FLAO</name>
<dbReference type="InterPro" id="IPR016024">
    <property type="entry name" value="ARM-type_fold"/>
</dbReference>
<dbReference type="GO" id="GO:0009055">
    <property type="term" value="F:electron transfer activity"/>
    <property type="evidence" value="ECO:0007669"/>
    <property type="project" value="InterPro"/>
</dbReference>
<dbReference type="InterPro" id="IPR011041">
    <property type="entry name" value="Quinoprot_gluc/sorb_DH_b-prop"/>
</dbReference>
<dbReference type="Pfam" id="PF23500">
    <property type="entry name" value="DUF7133"/>
    <property type="match status" value="1"/>
</dbReference>
<dbReference type="PROSITE" id="PS51257">
    <property type="entry name" value="PROKAR_LIPOPROTEIN"/>
    <property type="match status" value="1"/>
</dbReference>
<evidence type="ECO:0000256" key="3">
    <source>
        <dbReference type="ARBA" id="ARBA00023004"/>
    </source>
</evidence>
<evidence type="ECO:0000256" key="5">
    <source>
        <dbReference type="SAM" id="MobiDB-lite"/>
    </source>
</evidence>
<dbReference type="Gene3D" id="1.10.760.10">
    <property type="entry name" value="Cytochrome c-like domain"/>
    <property type="match status" value="1"/>
</dbReference>
<dbReference type="AlphaFoldDB" id="A0A1M6J6J6"/>
<dbReference type="InterPro" id="IPR011042">
    <property type="entry name" value="6-blade_b-propeller_TolB-like"/>
</dbReference>
<dbReference type="InterPro" id="IPR011989">
    <property type="entry name" value="ARM-like"/>
</dbReference>
<keyword evidence="1 4" id="KW-0349">Heme</keyword>
<dbReference type="InterPro" id="IPR036909">
    <property type="entry name" value="Cyt_c-like_dom_sf"/>
</dbReference>
<keyword evidence="8" id="KW-1185">Reference proteome</keyword>
<dbReference type="SUPFAM" id="SSF48371">
    <property type="entry name" value="ARM repeat"/>
    <property type="match status" value="1"/>
</dbReference>
<dbReference type="PANTHER" id="PTHR33546:SF1">
    <property type="entry name" value="LARGE, MULTIFUNCTIONAL SECRETED PROTEIN"/>
    <property type="match status" value="1"/>
</dbReference>
<gene>
    <name evidence="7" type="ORF">SAMN04488513_104266</name>
</gene>
<dbReference type="SUPFAM" id="SSF46626">
    <property type="entry name" value="Cytochrome c"/>
    <property type="match status" value="1"/>
</dbReference>
<proteinExistence type="predicted"/>
<keyword evidence="3 4" id="KW-0408">Iron</keyword>
<evidence type="ECO:0000259" key="6">
    <source>
        <dbReference type="PROSITE" id="PS51007"/>
    </source>
</evidence>
<evidence type="ECO:0000313" key="7">
    <source>
        <dbReference type="EMBL" id="SHJ42328.1"/>
    </source>
</evidence>
<protein>
    <submittedName>
        <fullName evidence="7">Cytochrome C oxidase, cbb3-type, subunit III</fullName>
    </submittedName>
</protein>
<dbReference type="Pfam" id="PF00034">
    <property type="entry name" value="Cytochrom_C"/>
    <property type="match status" value="1"/>
</dbReference>
<dbReference type="SUPFAM" id="SSF50952">
    <property type="entry name" value="Soluble quinoprotein glucose dehydrogenase"/>
    <property type="match status" value="1"/>
</dbReference>
<keyword evidence="2 4" id="KW-0479">Metal-binding</keyword>
<feature type="domain" description="Cytochrome c" evidence="6">
    <location>
        <begin position="621"/>
        <end position="714"/>
    </location>
</feature>